<dbReference type="Pfam" id="PF05193">
    <property type="entry name" value="Peptidase_M16_C"/>
    <property type="match status" value="1"/>
</dbReference>
<organism evidence="12 13">
    <name type="scientific">Tilletia laevis</name>
    <dbReference type="NCBI Taxonomy" id="157183"/>
    <lineage>
        <taxon>Eukaryota</taxon>
        <taxon>Fungi</taxon>
        <taxon>Dikarya</taxon>
        <taxon>Basidiomycota</taxon>
        <taxon>Ustilaginomycotina</taxon>
        <taxon>Exobasidiomycetes</taxon>
        <taxon>Tilletiales</taxon>
        <taxon>Tilletiaceae</taxon>
        <taxon>Tilletia</taxon>
    </lineage>
</organism>
<dbReference type="GO" id="GO:0051603">
    <property type="term" value="P:proteolysis involved in protein catabolic process"/>
    <property type="evidence" value="ECO:0007669"/>
    <property type="project" value="TreeGrafter"/>
</dbReference>
<evidence type="ECO:0000259" key="8">
    <source>
        <dbReference type="Pfam" id="PF00675"/>
    </source>
</evidence>
<name>A0A9N8LLT2_9BASI</name>
<evidence type="ECO:0000256" key="2">
    <source>
        <dbReference type="ARBA" id="ARBA00022670"/>
    </source>
</evidence>
<keyword evidence="2" id="KW-0645">Protease</keyword>
<accession>A0A9N8LLT2</accession>
<feature type="compositionally biased region" description="Low complexity" evidence="7">
    <location>
        <begin position="64"/>
        <end position="79"/>
    </location>
</feature>
<proteinExistence type="inferred from homology"/>
<dbReference type="SUPFAM" id="SSF63411">
    <property type="entry name" value="LuxS/MPP-like metallohydrolase"/>
    <property type="match status" value="4"/>
</dbReference>
<dbReference type="InterPro" id="IPR054734">
    <property type="entry name" value="PqqF-like_C_4"/>
</dbReference>
<sequence>MTLIHAARRRLISLTIPALTLPNTATPARLLSSTAYLRNKSPNTNAATRKTALSMASRSLATHASPSGPPGAATASSFPLPGFDLPSQQQQQQQQQQHTHAVFTKPIETPSQDKRQYKLIQLPNALQALLIHDPDTDKASAAMDIKVGHLCDPKELQGLAHYLEHMLFLGTEKYPTENDYHSFLSNHSGSSNAYTGMDNTCYYLDVGPDHLEPALDRFSQFFLHPLFNESCAEREVRAVDSEHKKNLQNDAWRAFQLEKSLSDPKHPYSNFGTGSASTLWDTPRSKGIDVRQELLKFHERHYSANVMKLVILGRDNLDQLTSWAVEKFSGVPNRAIAPPSFPFSPMNKEQLKTQVFYQTIKDQRALELVFPIPDQGPHFETKPAHIVSHFIGHEGQGSVLSYLKAQGWANSLGASGGSGADGFCFFKVVVDLTPAGLEHYEDVVRSIFRYINLLKARGVEEWAYAEVEQLQNLAFKFAEKMPPASYTSDLASQLQEPYPREWVISGGTLVRRFGVDEIRQTLDCLVPSQCRIFVAAKSIPPNAAGGQERTWNDKEKWYGTPYLMEPIPESILRIEKEPTALGPSNTTATSTADDFTLPGPNSFIPQSLEVPASVIDIASAPGYKPALRPLLIRDTAKSRLWYKRDDRFFLPKATVLFMLKNPIIDVTPANAVRSRLLTRLLKDALTEFSYDSLLAGLGYTVDASGDMIGLSIDGYNDKLPVLFRTTLQKLASFATELDPKRFELIKEKTRRAYENFAHEAPYQHAMYYRSSLLEERVWTVEERLAELDAVGIEDLKRYIPEVLARSHLEVLVEGNMEREEAEKLVEEAEGILGGGSLSPSELVGRRSLLLPPGSNTIWTKEVFSPVDVNSSVELFLQVGSVDGSSVAADPTDVKTRSTLALLQQIAQEPCFDTLRTKEQLGYIVFSSATRTSGSMGFHVLVQSERAASHLEERIEAFLGTTLRDILEKMSAEEFAKHKASLIQEKREKPKSMWQEASRFWSTIASGHLDFLARGRDIEALERVELGDVRRLFDAYVDPRSGVRAKLSVHMQSRVQSPAPAPSSSAAARAGAGAEESGTKKFSSRAADELKAKLGEAQPGMVIPSGPNGEDPWDLLKAQRPSVDTVKTFISQTLSSASAAAPSSAAEPVLALVDSLAAQFPDEAAETKEMARVQVHTPAVYIGESDSAGYRAGLVPSKAPVAVVALCSLGELDENTGGLMGSVGGGREKANL</sequence>
<dbReference type="GO" id="GO:0005829">
    <property type="term" value="C:cytosol"/>
    <property type="evidence" value="ECO:0007669"/>
    <property type="project" value="TreeGrafter"/>
</dbReference>
<reference evidence="12 13" key="1">
    <citation type="submission" date="2020-10" db="EMBL/GenBank/DDBJ databases">
        <authorList>
            <person name="Sedaghatjoo S."/>
        </authorList>
    </citation>
    <scope>NUCLEOTIDE SEQUENCE [LARGE SCALE GENOMIC DNA]</scope>
    <source>
        <strain evidence="12 13">LLFL</strain>
    </source>
</reference>
<feature type="domain" description="Peptidase M16 middle/third" evidence="10">
    <location>
        <begin position="475"/>
        <end position="786"/>
    </location>
</feature>
<evidence type="ECO:0000313" key="12">
    <source>
        <dbReference type="EMBL" id="CAD6922582.1"/>
    </source>
</evidence>
<feature type="region of interest" description="Disordered" evidence="7">
    <location>
        <begin position="1047"/>
        <end position="1086"/>
    </location>
</feature>
<dbReference type="Pfam" id="PF16187">
    <property type="entry name" value="Peptidase_M16_M"/>
    <property type="match status" value="1"/>
</dbReference>
<comment type="similarity">
    <text evidence="1">Belongs to the peptidase M16 family.</text>
</comment>
<dbReference type="GO" id="GO:0005739">
    <property type="term" value="C:mitochondrion"/>
    <property type="evidence" value="ECO:0007669"/>
    <property type="project" value="TreeGrafter"/>
</dbReference>
<keyword evidence="6" id="KW-0482">Metalloprotease</keyword>
<dbReference type="PANTHER" id="PTHR43690">
    <property type="entry name" value="NARDILYSIN"/>
    <property type="match status" value="1"/>
</dbReference>
<dbReference type="InterPro" id="IPR007863">
    <property type="entry name" value="Peptidase_M16_C"/>
</dbReference>
<evidence type="ECO:0008006" key="14">
    <source>
        <dbReference type="Google" id="ProtNLM"/>
    </source>
</evidence>
<evidence type="ECO:0000256" key="4">
    <source>
        <dbReference type="ARBA" id="ARBA00022801"/>
    </source>
</evidence>
<dbReference type="PANTHER" id="PTHR43690:SF18">
    <property type="entry name" value="INSULIN-DEGRADING ENZYME-RELATED"/>
    <property type="match status" value="1"/>
</dbReference>
<evidence type="ECO:0000313" key="13">
    <source>
        <dbReference type="Proteomes" id="UP000836404"/>
    </source>
</evidence>
<evidence type="ECO:0000256" key="1">
    <source>
        <dbReference type="ARBA" id="ARBA00007261"/>
    </source>
</evidence>
<comment type="caution">
    <text evidence="12">The sequence shown here is derived from an EMBL/GenBank/DDBJ whole genome shotgun (WGS) entry which is preliminary data.</text>
</comment>
<keyword evidence="3" id="KW-0479">Metal-binding</keyword>
<evidence type="ECO:0000259" key="9">
    <source>
        <dbReference type="Pfam" id="PF05193"/>
    </source>
</evidence>
<dbReference type="FunFam" id="3.30.830.10:FF:000005">
    <property type="entry name" value="nardilysin isoform X1"/>
    <property type="match status" value="1"/>
</dbReference>
<dbReference type="InterPro" id="IPR001431">
    <property type="entry name" value="Pept_M16_Zn_BS"/>
</dbReference>
<keyword evidence="5" id="KW-0862">Zinc</keyword>
<dbReference type="Pfam" id="PF22456">
    <property type="entry name" value="PqqF-like_C_4"/>
    <property type="match status" value="1"/>
</dbReference>
<dbReference type="InterPro" id="IPR011765">
    <property type="entry name" value="Pept_M16_N"/>
</dbReference>
<dbReference type="FunFam" id="3.30.830.10:FF:000003">
    <property type="entry name" value="Insulin-degrading enzyme"/>
    <property type="match status" value="1"/>
</dbReference>
<feature type="region of interest" description="Disordered" evidence="7">
    <location>
        <begin position="56"/>
        <end position="101"/>
    </location>
</feature>
<evidence type="ECO:0000256" key="3">
    <source>
        <dbReference type="ARBA" id="ARBA00022723"/>
    </source>
</evidence>
<feature type="compositionally biased region" description="Low complexity" evidence="7">
    <location>
        <begin position="1061"/>
        <end position="1075"/>
    </location>
</feature>
<dbReference type="GO" id="GO:0046872">
    <property type="term" value="F:metal ion binding"/>
    <property type="evidence" value="ECO:0007669"/>
    <property type="project" value="UniProtKB-KW"/>
</dbReference>
<dbReference type="PROSITE" id="PS00143">
    <property type="entry name" value="INSULINASE"/>
    <property type="match status" value="1"/>
</dbReference>
<keyword evidence="13" id="KW-1185">Reference proteome</keyword>
<feature type="domain" description="Peptidase M16 C-terminal" evidence="9">
    <location>
        <begin position="291"/>
        <end position="466"/>
    </location>
</feature>
<keyword evidence="4" id="KW-0378">Hydrolase</keyword>
<dbReference type="Pfam" id="PF00675">
    <property type="entry name" value="Peptidase_M16"/>
    <property type="match status" value="1"/>
</dbReference>
<feature type="compositionally biased region" description="Low complexity" evidence="7">
    <location>
        <begin position="88"/>
        <end position="97"/>
    </location>
</feature>
<evidence type="ECO:0000256" key="6">
    <source>
        <dbReference type="ARBA" id="ARBA00023049"/>
    </source>
</evidence>
<feature type="domain" description="Coenzyme PQQ synthesis protein F-like C-terminal lobe" evidence="11">
    <location>
        <begin position="901"/>
        <end position="1000"/>
    </location>
</feature>
<evidence type="ECO:0000256" key="7">
    <source>
        <dbReference type="SAM" id="MobiDB-lite"/>
    </source>
</evidence>
<feature type="domain" description="Peptidase M16 N-terminal" evidence="8">
    <location>
        <begin position="129"/>
        <end position="265"/>
    </location>
</feature>
<evidence type="ECO:0000259" key="10">
    <source>
        <dbReference type="Pfam" id="PF16187"/>
    </source>
</evidence>
<dbReference type="InterPro" id="IPR050626">
    <property type="entry name" value="Peptidase_M16"/>
</dbReference>
<dbReference type="FunFam" id="3.30.830.10:FF:000004">
    <property type="entry name" value="Putative insulin-degrading enzyme"/>
    <property type="match status" value="1"/>
</dbReference>
<dbReference type="AlphaFoldDB" id="A0A9N8LLT2"/>
<dbReference type="Proteomes" id="UP000836404">
    <property type="component" value="Unassembled WGS sequence"/>
</dbReference>
<evidence type="ECO:0000256" key="5">
    <source>
        <dbReference type="ARBA" id="ARBA00022833"/>
    </source>
</evidence>
<dbReference type="EMBL" id="CAJHJF010001932">
    <property type="protein sequence ID" value="CAD6922582.1"/>
    <property type="molecule type" value="Genomic_DNA"/>
</dbReference>
<protein>
    <recommendedName>
        <fullName evidence="14">Insulin-degrading enzyme</fullName>
    </recommendedName>
</protein>
<dbReference type="GO" id="GO:0004222">
    <property type="term" value="F:metalloendopeptidase activity"/>
    <property type="evidence" value="ECO:0007669"/>
    <property type="project" value="InterPro"/>
</dbReference>
<gene>
    <name evidence="12" type="ORF">JKILLFL_G7451</name>
</gene>
<dbReference type="Gene3D" id="3.30.830.10">
    <property type="entry name" value="Metalloenzyme, LuxS/M16 peptidase-like"/>
    <property type="match status" value="4"/>
</dbReference>
<dbReference type="InterPro" id="IPR011249">
    <property type="entry name" value="Metalloenz_LuxS/M16"/>
</dbReference>
<dbReference type="GO" id="GO:0043171">
    <property type="term" value="P:peptide catabolic process"/>
    <property type="evidence" value="ECO:0007669"/>
    <property type="project" value="TreeGrafter"/>
</dbReference>
<dbReference type="InterPro" id="IPR032632">
    <property type="entry name" value="Peptidase_M16_M"/>
</dbReference>
<evidence type="ECO:0000259" key="11">
    <source>
        <dbReference type="Pfam" id="PF22456"/>
    </source>
</evidence>